<dbReference type="STRING" id="563176.SAMN04488090_3392"/>
<dbReference type="GO" id="GO:0019867">
    <property type="term" value="C:outer membrane"/>
    <property type="evidence" value="ECO:0007669"/>
    <property type="project" value="InterPro"/>
</dbReference>
<gene>
    <name evidence="5" type="ORF">SAMN04488090_3392</name>
</gene>
<keyword evidence="3" id="KW-0732">Signal</keyword>
<feature type="chain" id="PRO_5011444277" evidence="3">
    <location>
        <begin position="24"/>
        <end position="378"/>
    </location>
</feature>
<reference evidence="5 6" key="1">
    <citation type="submission" date="2016-10" db="EMBL/GenBank/DDBJ databases">
        <authorList>
            <person name="de Groot N.N."/>
        </authorList>
    </citation>
    <scope>NUCLEOTIDE SEQUENCE [LARGE SCALE GENOMIC DNA]</scope>
    <source>
        <strain evidence="5 6">DSM 21668</strain>
    </source>
</reference>
<dbReference type="SUPFAM" id="SSF101967">
    <property type="entry name" value="Adhesin YadA, collagen-binding domain"/>
    <property type="match status" value="1"/>
</dbReference>
<dbReference type="InterPro" id="IPR030392">
    <property type="entry name" value="S74_ICA"/>
</dbReference>
<dbReference type="Proteomes" id="UP000198901">
    <property type="component" value="Unassembled WGS sequence"/>
</dbReference>
<feature type="transmembrane region" description="Helical" evidence="2">
    <location>
        <begin position="348"/>
        <end position="368"/>
    </location>
</feature>
<sequence length="378" mass="39928">MKNHYLRLMILVAATLSAGVATAQKLDTLLAVKDGNSTLTRMSLHRNGAFWLGGDYDGGPVPDGFPVIGNGARVLWYPDKAAVRAGFVSGTQWDQPNIGNYSVAMGYDVRASADYGVAFGNRCVASQITAFAMGDNCVASGAASVALGYQANTNARQGSFVFADRSSVDAILAGVNHSANWRVSGGFRIFTSSNLTTGVTFQSGASISNWGQSNAVIATSTGAFLSTGGVWQNASDVHKKHSFMPVSGEDILTKLRALPISSWSYKTDATGIRHIGPMAQDFYKTFGLGSDEKSIGTVDADGIALAGVKALDTRTQGLNDRVSELQAENALLRARLDALEQKESGFPLWPAVAFLGGGAVLLLGWQVLSRRRIHVALG</sequence>
<evidence type="ECO:0000256" key="2">
    <source>
        <dbReference type="SAM" id="Phobius"/>
    </source>
</evidence>
<feature type="signal peptide" evidence="3">
    <location>
        <begin position="1"/>
        <end position="23"/>
    </location>
</feature>
<dbReference type="OrthoDB" id="644207at2"/>
<dbReference type="Gene3D" id="2.150.10.10">
    <property type="entry name" value="Serralysin-like metalloprotease, C-terminal"/>
    <property type="match status" value="1"/>
</dbReference>
<dbReference type="InterPro" id="IPR008640">
    <property type="entry name" value="Adhesin_Head_dom"/>
</dbReference>
<feature type="coiled-coil region" evidence="1">
    <location>
        <begin position="308"/>
        <end position="342"/>
    </location>
</feature>
<dbReference type="AlphaFoldDB" id="A0A1G9T310"/>
<dbReference type="RefSeq" id="WP_093204842.1">
    <property type="nucleotide sequence ID" value="NZ_FNGS01000006.1"/>
</dbReference>
<dbReference type="PROSITE" id="PS51688">
    <property type="entry name" value="ICA"/>
    <property type="match status" value="1"/>
</dbReference>
<feature type="domain" description="Peptidase S74" evidence="4">
    <location>
        <begin position="235"/>
        <end position="343"/>
    </location>
</feature>
<dbReference type="EMBL" id="FNGS01000006">
    <property type="protein sequence ID" value="SDM42016.1"/>
    <property type="molecule type" value="Genomic_DNA"/>
</dbReference>
<name>A0A1G9T310_9BACT</name>
<dbReference type="InterPro" id="IPR011049">
    <property type="entry name" value="Serralysin-like_metalloprot_C"/>
</dbReference>
<protein>
    <submittedName>
        <fullName evidence="5">Head domain of trimeric autotransporter adhesin</fullName>
    </submittedName>
</protein>
<accession>A0A1G9T310</accession>
<keyword evidence="1" id="KW-0175">Coiled coil</keyword>
<keyword evidence="2" id="KW-1133">Transmembrane helix</keyword>
<organism evidence="5 6">
    <name type="scientific">Siphonobacter aquaeclarae</name>
    <dbReference type="NCBI Taxonomy" id="563176"/>
    <lineage>
        <taxon>Bacteria</taxon>
        <taxon>Pseudomonadati</taxon>
        <taxon>Bacteroidota</taxon>
        <taxon>Cytophagia</taxon>
        <taxon>Cytophagales</taxon>
        <taxon>Cytophagaceae</taxon>
        <taxon>Siphonobacter</taxon>
    </lineage>
</organism>
<keyword evidence="6" id="KW-1185">Reference proteome</keyword>
<evidence type="ECO:0000259" key="4">
    <source>
        <dbReference type="PROSITE" id="PS51688"/>
    </source>
</evidence>
<keyword evidence="2" id="KW-0812">Transmembrane</keyword>
<evidence type="ECO:0000313" key="5">
    <source>
        <dbReference type="EMBL" id="SDM42016.1"/>
    </source>
</evidence>
<evidence type="ECO:0000256" key="3">
    <source>
        <dbReference type="SAM" id="SignalP"/>
    </source>
</evidence>
<evidence type="ECO:0000313" key="6">
    <source>
        <dbReference type="Proteomes" id="UP000198901"/>
    </source>
</evidence>
<evidence type="ECO:0000256" key="1">
    <source>
        <dbReference type="SAM" id="Coils"/>
    </source>
</evidence>
<keyword evidence="2" id="KW-0472">Membrane</keyword>
<proteinExistence type="predicted"/>
<dbReference type="Pfam" id="PF05658">
    <property type="entry name" value="YadA_head"/>
    <property type="match status" value="2"/>
</dbReference>
<dbReference type="Pfam" id="PF13884">
    <property type="entry name" value="Peptidase_S74"/>
    <property type="match status" value="1"/>
</dbReference>